<accession>A0ABV1C281</accession>
<gene>
    <name evidence="2" type="ORF">WMO20_07025</name>
</gene>
<feature type="compositionally biased region" description="Basic residues" evidence="1">
    <location>
        <begin position="1"/>
        <end position="19"/>
    </location>
</feature>
<evidence type="ECO:0000256" key="1">
    <source>
        <dbReference type="SAM" id="MobiDB-lite"/>
    </source>
</evidence>
<name>A0ABV1C281_9FIRM</name>
<reference evidence="2 3" key="1">
    <citation type="submission" date="2024-03" db="EMBL/GenBank/DDBJ databases">
        <title>Human intestinal bacterial collection.</title>
        <authorList>
            <person name="Pauvert C."/>
            <person name="Hitch T.C.A."/>
            <person name="Clavel T."/>
        </authorList>
    </citation>
    <scope>NUCLEOTIDE SEQUENCE [LARGE SCALE GENOMIC DNA]</scope>
    <source>
        <strain evidence="2 3">CLA-AA-H281</strain>
    </source>
</reference>
<protein>
    <submittedName>
        <fullName evidence="2">Uncharacterized protein</fullName>
    </submittedName>
</protein>
<comment type="caution">
    <text evidence="2">The sequence shown here is derived from an EMBL/GenBank/DDBJ whole genome shotgun (WGS) entry which is preliminary data.</text>
</comment>
<dbReference type="RefSeq" id="WP_316539392.1">
    <property type="nucleotide sequence ID" value="NZ_JBBMEN010000006.1"/>
</dbReference>
<proteinExistence type="predicted"/>
<dbReference type="Proteomes" id="UP001465119">
    <property type="component" value="Unassembled WGS sequence"/>
</dbReference>
<sequence length="68" mass="7880">MAIHQRLKNWFRQKSRSRKNGQEETVAVPEVHTGKVRHEAADSTPEADCPIHYDNVAIPEIHIHSRKK</sequence>
<evidence type="ECO:0000313" key="3">
    <source>
        <dbReference type="Proteomes" id="UP001465119"/>
    </source>
</evidence>
<evidence type="ECO:0000313" key="2">
    <source>
        <dbReference type="EMBL" id="MEQ2385680.1"/>
    </source>
</evidence>
<feature type="region of interest" description="Disordered" evidence="1">
    <location>
        <begin position="1"/>
        <end position="26"/>
    </location>
</feature>
<keyword evidence="3" id="KW-1185">Reference proteome</keyword>
<organism evidence="2 3">
    <name type="scientific">Faecalibacterium intestinale</name>
    <dbReference type="NCBI Taxonomy" id="3133155"/>
    <lineage>
        <taxon>Bacteria</taxon>
        <taxon>Bacillati</taxon>
        <taxon>Bacillota</taxon>
        <taxon>Clostridia</taxon>
        <taxon>Eubacteriales</taxon>
        <taxon>Oscillospiraceae</taxon>
        <taxon>Faecalibacterium</taxon>
    </lineage>
</organism>
<dbReference type="EMBL" id="JBBMEN010000006">
    <property type="protein sequence ID" value="MEQ2385680.1"/>
    <property type="molecule type" value="Genomic_DNA"/>
</dbReference>